<feature type="region of interest" description="Disordered" evidence="1">
    <location>
        <begin position="171"/>
        <end position="197"/>
    </location>
</feature>
<feature type="compositionally biased region" description="Polar residues" evidence="1">
    <location>
        <begin position="185"/>
        <end position="195"/>
    </location>
</feature>
<keyword evidence="2" id="KW-1133">Transmembrane helix</keyword>
<feature type="compositionally biased region" description="Low complexity" evidence="1">
    <location>
        <begin position="331"/>
        <end position="342"/>
    </location>
</feature>
<feature type="region of interest" description="Disordered" evidence="1">
    <location>
        <begin position="75"/>
        <end position="121"/>
    </location>
</feature>
<evidence type="ECO:0000256" key="2">
    <source>
        <dbReference type="SAM" id="Phobius"/>
    </source>
</evidence>
<feature type="compositionally biased region" description="Polar residues" evidence="1">
    <location>
        <begin position="85"/>
        <end position="102"/>
    </location>
</feature>
<dbReference type="EMBL" id="JANIEX010000305">
    <property type="protein sequence ID" value="KAJ3569129.1"/>
    <property type="molecule type" value="Genomic_DNA"/>
</dbReference>
<organism evidence="3 4">
    <name type="scientific">Leucocoprinus birnbaumii</name>
    <dbReference type="NCBI Taxonomy" id="56174"/>
    <lineage>
        <taxon>Eukaryota</taxon>
        <taxon>Fungi</taxon>
        <taxon>Dikarya</taxon>
        <taxon>Basidiomycota</taxon>
        <taxon>Agaricomycotina</taxon>
        <taxon>Agaricomycetes</taxon>
        <taxon>Agaricomycetidae</taxon>
        <taxon>Agaricales</taxon>
        <taxon>Agaricineae</taxon>
        <taxon>Agaricaceae</taxon>
        <taxon>Leucocoprinus</taxon>
    </lineage>
</organism>
<comment type="caution">
    <text evidence="3">The sequence shown here is derived from an EMBL/GenBank/DDBJ whole genome shotgun (WGS) entry which is preliminary data.</text>
</comment>
<protein>
    <recommendedName>
        <fullName evidence="5">Transmembrane protein</fullName>
    </recommendedName>
</protein>
<proteinExistence type="predicted"/>
<keyword evidence="4" id="KW-1185">Reference proteome</keyword>
<sequence length="389" mass="41817">MPVTRLLCGILSVPCSEVEGLITASSVQLGEAGATKTLQLSENAKVFSTVLGGPKTAFRRPGALSAEPSQSWLVSIPTGTGEAQPIQTSPEGNGSSEATQWESAAPAIASTSNPSSLVPTTDMMLASDAPQPISTTIVTTIDGTPTTVTVEISTTQTTTVTNAASREAFVTGSSSSSSNSLPLAPTNSALPSDSLQNDDKSKVVVPAVITSLLAFTFLILYLFYRSRARRHRYAPVTPFPPRPPSRITRSRSNMVRRNNTLYSNSSYTLSRYSSNEESALPLIPSLDNNAWITRFLFRPQRVRHIETQIAALSHQVENLELRMQSPIQGHSDASTESSEDSSLMVQMALSQPTRHSIPPPKYRSRPDLQGLSIIAPLPSLPAMQKLQRA</sequence>
<accession>A0AAD5YS24</accession>
<keyword evidence="2" id="KW-0472">Membrane</keyword>
<feature type="transmembrane region" description="Helical" evidence="2">
    <location>
        <begin position="203"/>
        <end position="224"/>
    </location>
</feature>
<gene>
    <name evidence="3" type="ORF">NP233_g5257</name>
</gene>
<name>A0AAD5YS24_9AGAR</name>
<feature type="region of interest" description="Disordered" evidence="1">
    <location>
        <begin position="327"/>
        <end position="368"/>
    </location>
</feature>
<evidence type="ECO:0000313" key="4">
    <source>
        <dbReference type="Proteomes" id="UP001213000"/>
    </source>
</evidence>
<dbReference type="AlphaFoldDB" id="A0AAD5YS24"/>
<evidence type="ECO:0000313" key="3">
    <source>
        <dbReference type="EMBL" id="KAJ3569129.1"/>
    </source>
</evidence>
<keyword evidence="2" id="KW-0812">Transmembrane</keyword>
<evidence type="ECO:0000256" key="1">
    <source>
        <dbReference type="SAM" id="MobiDB-lite"/>
    </source>
</evidence>
<feature type="compositionally biased region" description="Polar residues" evidence="1">
    <location>
        <begin position="109"/>
        <end position="119"/>
    </location>
</feature>
<reference evidence="3" key="1">
    <citation type="submission" date="2022-07" db="EMBL/GenBank/DDBJ databases">
        <title>Genome Sequence of Leucocoprinus birnbaumii.</title>
        <authorList>
            <person name="Buettner E."/>
        </authorList>
    </citation>
    <scope>NUCLEOTIDE SEQUENCE</scope>
    <source>
        <strain evidence="3">VT141</strain>
    </source>
</reference>
<dbReference type="Proteomes" id="UP001213000">
    <property type="component" value="Unassembled WGS sequence"/>
</dbReference>
<evidence type="ECO:0008006" key="5">
    <source>
        <dbReference type="Google" id="ProtNLM"/>
    </source>
</evidence>